<comment type="similarity">
    <text evidence="1">Belongs to the ABC transporter superfamily.</text>
</comment>
<dbReference type="Pfam" id="PF00005">
    <property type="entry name" value="ABC_tran"/>
    <property type="match status" value="2"/>
</dbReference>
<dbReference type="GO" id="GO:0005524">
    <property type="term" value="F:ATP binding"/>
    <property type="evidence" value="ECO:0007669"/>
    <property type="project" value="UniProtKB-KW"/>
</dbReference>
<evidence type="ECO:0000256" key="4">
    <source>
        <dbReference type="ARBA" id="ARBA00022840"/>
    </source>
</evidence>
<dbReference type="CDD" id="cd03257">
    <property type="entry name" value="ABC_NikE_OppD_transporters"/>
    <property type="match status" value="2"/>
</dbReference>
<keyword evidence="2" id="KW-0813">Transport</keyword>
<dbReference type="GO" id="GO:0016887">
    <property type="term" value="F:ATP hydrolysis activity"/>
    <property type="evidence" value="ECO:0007669"/>
    <property type="project" value="InterPro"/>
</dbReference>
<feature type="domain" description="ABC transporter" evidence="5">
    <location>
        <begin position="343"/>
        <end position="585"/>
    </location>
</feature>
<dbReference type="Pfam" id="PF08352">
    <property type="entry name" value="oligo_HPY"/>
    <property type="match status" value="2"/>
</dbReference>
<dbReference type="EMBL" id="SJKC01000003">
    <property type="protein sequence ID" value="TCC36473.1"/>
    <property type="molecule type" value="Genomic_DNA"/>
</dbReference>
<dbReference type="InterPro" id="IPR013563">
    <property type="entry name" value="Oligopep_ABC_C"/>
</dbReference>
<evidence type="ECO:0000256" key="2">
    <source>
        <dbReference type="ARBA" id="ARBA00022448"/>
    </source>
</evidence>
<sequence length="593" mass="63785">MSSHEKSPVLRVRGLRIATDAGADIVQDLSFEMFAGEVLGLVGESGCGKTTTAHALLGKARSGSRVVAGTVELEGVDLLSLSPEGLRRVRGERISYVPQDPAASLNPRQRIGAQVAEVLRVHHRIGDATRERICETFTEVGLPSDKEFLRRYPFELSGGQQQRVAIGMALIARPAVVVLDEPTTGLDVTTQARILELLRSLSRAHSTAFVYVSHDLAVVQSLVDSLLVMYAGGAVEYADAKVAFTNPRHPYTRMLMRSIPRLRTREPLSGITGSAPAPGHRPPGCAFSPRCSLAVDACRTDEPDYAELSPGHLVRCIRPDIPLPALELVLNEPTVAGDREPLLGVRDLVASYGSRNHRVVVLHDVSLELAPGECLALVGESGSGKSTLGRCIAGLHIPDAGALLLRGEPLGAHAAKRSREQRRTIQIVFQNPDRSLNPRHTVGQILARPLALFGTADKGALQGHIKELLEKVRLPHTYINRYPGELSGGEKQRVAIARALAAQPDMIVCDEVTSALDVSVQAAVMSLLEELRGDGLALLFITHNLALVNTVTDRVLVMNQGRVVEDAATADIVSSPQHAYTQQLLEAAPDLAT</sequence>
<dbReference type="AlphaFoldDB" id="A0A4R0IRP8"/>
<dbReference type="Proteomes" id="UP000294225">
    <property type="component" value="Unassembled WGS sequence"/>
</dbReference>
<dbReference type="GO" id="GO:0015833">
    <property type="term" value="P:peptide transport"/>
    <property type="evidence" value="ECO:0007669"/>
    <property type="project" value="InterPro"/>
</dbReference>
<evidence type="ECO:0000256" key="1">
    <source>
        <dbReference type="ARBA" id="ARBA00005417"/>
    </source>
</evidence>
<dbReference type="InterPro" id="IPR003593">
    <property type="entry name" value="AAA+_ATPase"/>
</dbReference>
<feature type="domain" description="ABC transporter" evidence="5">
    <location>
        <begin position="10"/>
        <end position="256"/>
    </location>
</feature>
<dbReference type="PANTHER" id="PTHR43776">
    <property type="entry name" value="TRANSPORT ATP-BINDING PROTEIN"/>
    <property type="match status" value="1"/>
</dbReference>
<evidence type="ECO:0000313" key="6">
    <source>
        <dbReference type="EMBL" id="TCC36473.1"/>
    </source>
</evidence>
<dbReference type="PROSITE" id="PS50893">
    <property type="entry name" value="ABC_TRANSPORTER_2"/>
    <property type="match status" value="2"/>
</dbReference>
<dbReference type="NCBIfam" id="TIGR01727">
    <property type="entry name" value="oligo_HPY"/>
    <property type="match status" value="1"/>
</dbReference>
<dbReference type="GO" id="GO:0055085">
    <property type="term" value="P:transmembrane transport"/>
    <property type="evidence" value="ECO:0007669"/>
    <property type="project" value="UniProtKB-ARBA"/>
</dbReference>
<evidence type="ECO:0000259" key="5">
    <source>
        <dbReference type="PROSITE" id="PS50893"/>
    </source>
</evidence>
<accession>A0A4R0IRP8</accession>
<evidence type="ECO:0000256" key="3">
    <source>
        <dbReference type="ARBA" id="ARBA00022741"/>
    </source>
</evidence>
<dbReference type="InterPro" id="IPR003439">
    <property type="entry name" value="ABC_transporter-like_ATP-bd"/>
</dbReference>
<gene>
    <name evidence="6" type="ORF">E0H92_27985</name>
</gene>
<dbReference type="InterPro" id="IPR027417">
    <property type="entry name" value="P-loop_NTPase"/>
</dbReference>
<keyword evidence="3" id="KW-0547">Nucleotide-binding</keyword>
<reference evidence="6 7" key="1">
    <citation type="submission" date="2019-02" db="EMBL/GenBank/DDBJ databases">
        <title>Kribbella capetownensis sp. nov. and Kribbella speibonae sp. nov., isolated from soil.</title>
        <authorList>
            <person name="Curtis S.M."/>
            <person name="Norton I."/>
            <person name="Everest G.J."/>
            <person name="Meyers P.R."/>
        </authorList>
    </citation>
    <scope>NUCLEOTIDE SEQUENCE [LARGE SCALE GENOMIC DNA]</scope>
    <source>
        <strain evidence="6 7">YM55</strain>
    </source>
</reference>
<dbReference type="InterPro" id="IPR017871">
    <property type="entry name" value="ABC_transporter-like_CS"/>
</dbReference>
<comment type="caution">
    <text evidence="6">The sequence shown here is derived from an EMBL/GenBank/DDBJ whole genome shotgun (WGS) entry which is preliminary data.</text>
</comment>
<dbReference type="SUPFAM" id="SSF52540">
    <property type="entry name" value="P-loop containing nucleoside triphosphate hydrolases"/>
    <property type="match status" value="2"/>
</dbReference>
<proteinExistence type="inferred from homology"/>
<dbReference type="SMART" id="SM00382">
    <property type="entry name" value="AAA"/>
    <property type="match status" value="2"/>
</dbReference>
<dbReference type="NCBIfam" id="NF008453">
    <property type="entry name" value="PRK11308.1"/>
    <property type="match status" value="2"/>
</dbReference>
<name>A0A4R0IRP8_9ACTN</name>
<protein>
    <submittedName>
        <fullName evidence="6">ABC transporter ATP-binding protein</fullName>
    </submittedName>
</protein>
<dbReference type="PANTHER" id="PTHR43776:SF7">
    <property type="entry name" value="D,D-DIPEPTIDE TRANSPORT ATP-BINDING PROTEIN DDPF-RELATED"/>
    <property type="match status" value="1"/>
</dbReference>
<dbReference type="PROSITE" id="PS00211">
    <property type="entry name" value="ABC_TRANSPORTER_1"/>
    <property type="match status" value="2"/>
</dbReference>
<dbReference type="InterPro" id="IPR050319">
    <property type="entry name" value="ABC_transp_ATP-bind"/>
</dbReference>
<evidence type="ECO:0000313" key="7">
    <source>
        <dbReference type="Proteomes" id="UP000294225"/>
    </source>
</evidence>
<dbReference type="RefSeq" id="WP_131498298.1">
    <property type="nucleotide sequence ID" value="NZ_SJKC01000003.1"/>
</dbReference>
<dbReference type="NCBIfam" id="NF007739">
    <property type="entry name" value="PRK10419.1"/>
    <property type="match status" value="2"/>
</dbReference>
<organism evidence="6 7">
    <name type="scientific">Kribbella speibonae</name>
    <dbReference type="NCBI Taxonomy" id="1572660"/>
    <lineage>
        <taxon>Bacteria</taxon>
        <taxon>Bacillati</taxon>
        <taxon>Actinomycetota</taxon>
        <taxon>Actinomycetes</taxon>
        <taxon>Propionibacteriales</taxon>
        <taxon>Kribbellaceae</taxon>
        <taxon>Kribbella</taxon>
    </lineage>
</organism>
<keyword evidence="4 6" id="KW-0067">ATP-binding</keyword>
<dbReference type="FunFam" id="3.40.50.300:FF:000016">
    <property type="entry name" value="Oligopeptide ABC transporter ATP-binding component"/>
    <property type="match status" value="1"/>
</dbReference>
<dbReference type="Gene3D" id="3.40.50.300">
    <property type="entry name" value="P-loop containing nucleotide triphosphate hydrolases"/>
    <property type="match status" value="2"/>
</dbReference>